<evidence type="ECO:0000313" key="2">
    <source>
        <dbReference type="EMBL" id="GFU39830.1"/>
    </source>
</evidence>
<protein>
    <submittedName>
        <fullName evidence="2">Uncharacterized protein</fullName>
    </submittedName>
</protein>
<dbReference type="Proteomes" id="UP000887013">
    <property type="component" value="Unassembled WGS sequence"/>
</dbReference>
<evidence type="ECO:0000256" key="1">
    <source>
        <dbReference type="SAM" id="Phobius"/>
    </source>
</evidence>
<keyword evidence="1" id="KW-0472">Membrane</keyword>
<dbReference type="EMBL" id="BMAW01131525">
    <property type="protein sequence ID" value="GFU39830.1"/>
    <property type="molecule type" value="Genomic_DNA"/>
</dbReference>
<comment type="caution">
    <text evidence="2">The sequence shown here is derived from an EMBL/GenBank/DDBJ whole genome shotgun (WGS) entry which is preliminary data.</text>
</comment>
<proteinExistence type="predicted"/>
<keyword evidence="3" id="KW-1185">Reference proteome</keyword>
<organism evidence="2 3">
    <name type="scientific">Nephila pilipes</name>
    <name type="common">Giant wood spider</name>
    <name type="synonym">Nephila maculata</name>
    <dbReference type="NCBI Taxonomy" id="299642"/>
    <lineage>
        <taxon>Eukaryota</taxon>
        <taxon>Metazoa</taxon>
        <taxon>Ecdysozoa</taxon>
        <taxon>Arthropoda</taxon>
        <taxon>Chelicerata</taxon>
        <taxon>Arachnida</taxon>
        <taxon>Araneae</taxon>
        <taxon>Araneomorphae</taxon>
        <taxon>Entelegynae</taxon>
        <taxon>Araneoidea</taxon>
        <taxon>Nephilidae</taxon>
        <taxon>Nephila</taxon>
    </lineage>
</organism>
<reference evidence="2" key="1">
    <citation type="submission" date="2020-08" db="EMBL/GenBank/DDBJ databases">
        <title>Multicomponent nature underlies the extraordinary mechanical properties of spider dragline silk.</title>
        <authorList>
            <person name="Kono N."/>
            <person name="Nakamura H."/>
            <person name="Mori M."/>
            <person name="Yoshida Y."/>
            <person name="Ohtoshi R."/>
            <person name="Malay A.D."/>
            <person name="Moran D.A.P."/>
            <person name="Tomita M."/>
            <person name="Numata K."/>
            <person name="Arakawa K."/>
        </authorList>
    </citation>
    <scope>NUCLEOTIDE SEQUENCE</scope>
</reference>
<name>A0A8X6QQT4_NEPPI</name>
<accession>A0A8X6QQT4</accession>
<evidence type="ECO:0000313" key="3">
    <source>
        <dbReference type="Proteomes" id="UP000887013"/>
    </source>
</evidence>
<keyword evidence="1" id="KW-1133">Transmembrane helix</keyword>
<sequence length="130" mass="14964">MMSRTAIRLHSMALTPIWRTAAWVAGVDSNLRLDLPVVNYKMRLPFVLSLSLSTMILTSSRAFAIFNPFERVSLDFYETFAIHIQMKLHWLARNREIAALTKAKLVLFLFSFALFESQSRRMNSNAPIVI</sequence>
<feature type="transmembrane region" description="Helical" evidence="1">
    <location>
        <begin position="46"/>
        <end position="66"/>
    </location>
</feature>
<dbReference type="AlphaFoldDB" id="A0A8X6QQT4"/>
<keyword evidence="1" id="KW-0812">Transmembrane</keyword>
<gene>
    <name evidence="2" type="ORF">NPIL_24611</name>
</gene>
<feature type="transmembrane region" description="Helical" evidence="1">
    <location>
        <begin position="97"/>
        <end position="115"/>
    </location>
</feature>